<dbReference type="AlphaFoldDB" id="A0A2A4HH64"/>
<organism evidence="1 2">
    <name type="scientific">Vreelandella nigrificans</name>
    <dbReference type="NCBI Taxonomy" id="2042704"/>
    <lineage>
        <taxon>Bacteria</taxon>
        <taxon>Pseudomonadati</taxon>
        <taxon>Pseudomonadota</taxon>
        <taxon>Gammaproteobacteria</taxon>
        <taxon>Oceanospirillales</taxon>
        <taxon>Halomonadaceae</taxon>
        <taxon>Vreelandella</taxon>
    </lineage>
</organism>
<dbReference type="OrthoDB" id="6164031at2"/>
<gene>
    <name evidence="1" type="ORF">CPA45_21005</name>
</gene>
<proteinExistence type="predicted"/>
<dbReference type="RefSeq" id="WP_096655003.1">
    <property type="nucleotide sequence ID" value="NZ_NWUX01000032.1"/>
</dbReference>
<dbReference type="Proteomes" id="UP000218677">
    <property type="component" value="Unassembled WGS sequence"/>
</dbReference>
<name>A0A2A4HH64_9GAMM</name>
<sequence length="178" mass="20364">MEHFVPNPYAVEGALIREAVLREQFRLTVHGTRWEYDDTAPSDPWFEETTVIDAGSFATVTEIVHAEPDLLAHIGPEVMLSHAEVRDRYGRLVAAARFTTGAFEWLMPPTVQEASALREREQALEQRAREEIALADNVSAARWLREQAAGVRLQLALDHYYRPYVRRELEALSVMPRH</sequence>
<reference evidence="2" key="1">
    <citation type="submission" date="2017-09" db="EMBL/GenBank/DDBJ databases">
        <authorList>
            <person name="Cho G.-S."/>
            <person name="Oguntoyinbo F.A."/>
            <person name="Cnockaert M."/>
            <person name="Kabisch J."/>
            <person name="Neve H."/>
            <person name="Bockelmann W."/>
            <person name="Wenning M."/>
            <person name="Franz C.M."/>
            <person name="Vandamme P."/>
        </authorList>
    </citation>
    <scope>NUCLEOTIDE SEQUENCE [LARGE SCALE GENOMIC DNA]</scope>
    <source>
        <strain evidence="2">MBT G8648</strain>
    </source>
</reference>
<comment type="caution">
    <text evidence="1">The sequence shown here is derived from an EMBL/GenBank/DDBJ whole genome shotgun (WGS) entry which is preliminary data.</text>
</comment>
<evidence type="ECO:0000313" key="1">
    <source>
        <dbReference type="EMBL" id="PCF93699.1"/>
    </source>
</evidence>
<evidence type="ECO:0000313" key="2">
    <source>
        <dbReference type="Proteomes" id="UP000218677"/>
    </source>
</evidence>
<accession>A0A2A4HH64</accession>
<protein>
    <submittedName>
        <fullName evidence="1">Uncharacterized protein</fullName>
    </submittedName>
</protein>
<keyword evidence="2" id="KW-1185">Reference proteome</keyword>
<dbReference type="EMBL" id="NWUX01000032">
    <property type="protein sequence ID" value="PCF93699.1"/>
    <property type="molecule type" value="Genomic_DNA"/>
</dbReference>